<dbReference type="KEGG" id="hcz:G9Q37_12740"/>
<gene>
    <name evidence="2" type="ORF">G9Q37_12740</name>
</gene>
<dbReference type="RefSeq" id="WP_166227547.1">
    <property type="nucleotide sequence ID" value="NZ_CP049989.1"/>
</dbReference>
<dbReference type="InterPro" id="IPR027396">
    <property type="entry name" value="DsrEFH-like"/>
</dbReference>
<dbReference type="SUPFAM" id="SSF75169">
    <property type="entry name" value="DsrEFH-like"/>
    <property type="match status" value="1"/>
</dbReference>
<keyword evidence="1" id="KW-0732">Signal</keyword>
<dbReference type="Pfam" id="PF02635">
    <property type="entry name" value="DsrE"/>
    <property type="match status" value="1"/>
</dbReference>
<dbReference type="InterPro" id="IPR003787">
    <property type="entry name" value="Sulphur_relay_DsrE/F-like"/>
</dbReference>
<name>A0A6G8IIU5_9BURK</name>
<evidence type="ECO:0000256" key="1">
    <source>
        <dbReference type="SAM" id="SignalP"/>
    </source>
</evidence>
<dbReference type="AlphaFoldDB" id="A0A6G8IIU5"/>
<protein>
    <submittedName>
        <fullName evidence="2">Uncharacterized protein</fullName>
    </submittedName>
</protein>
<dbReference type="EMBL" id="CP049989">
    <property type="protein sequence ID" value="QIM52945.1"/>
    <property type="molecule type" value="Genomic_DNA"/>
</dbReference>
<dbReference type="PANTHER" id="PTHR37691">
    <property type="entry name" value="BLR3518 PROTEIN"/>
    <property type="match status" value="1"/>
</dbReference>
<evidence type="ECO:0000313" key="3">
    <source>
        <dbReference type="Proteomes" id="UP000503162"/>
    </source>
</evidence>
<feature type="signal peptide" evidence="1">
    <location>
        <begin position="1"/>
        <end position="25"/>
    </location>
</feature>
<feature type="chain" id="PRO_5026078981" evidence="1">
    <location>
        <begin position="26"/>
        <end position="151"/>
    </location>
</feature>
<dbReference type="PANTHER" id="PTHR37691:SF1">
    <property type="entry name" value="BLR3518 PROTEIN"/>
    <property type="match status" value="1"/>
</dbReference>
<sequence>MSRLLLTLKSALFALAVALAAPAQAQSAAPAAEPAIKTVYHMSEGIAQATRGLGNIRNHLAADPKAKIVVVTHGAGIDFLLQGAVNANNQPFAGAIADLANKGVEFRVCNNTLVSRNIDPSKVVMEASVVPSGVAEVARLQAREGFTYLRP</sequence>
<evidence type="ECO:0000313" key="2">
    <source>
        <dbReference type="EMBL" id="QIM52945.1"/>
    </source>
</evidence>
<reference evidence="2 3" key="1">
    <citation type="submission" date="2020-03" db="EMBL/GenBank/DDBJ databases">
        <title>Hydrogenophaga sp. nov. isolated from cyanobacterial mat.</title>
        <authorList>
            <person name="Thorat V."/>
            <person name="Kirdat K."/>
            <person name="Tiwarekar B."/>
            <person name="Costa E.D."/>
            <person name="Yadav A."/>
        </authorList>
    </citation>
    <scope>NUCLEOTIDE SEQUENCE [LARGE SCALE GENOMIC DNA]</scope>
    <source>
        <strain evidence="2 3">BA0156</strain>
    </source>
</reference>
<organism evidence="2 3">
    <name type="scientific">Hydrogenophaga crocea</name>
    <dbReference type="NCBI Taxonomy" id="2716225"/>
    <lineage>
        <taxon>Bacteria</taxon>
        <taxon>Pseudomonadati</taxon>
        <taxon>Pseudomonadota</taxon>
        <taxon>Betaproteobacteria</taxon>
        <taxon>Burkholderiales</taxon>
        <taxon>Comamonadaceae</taxon>
        <taxon>Hydrogenophaga</taxon>
    </lineage>
</organism>
<proteinExistence type="predicted"/>
<accession>A0A6G8IIU5</accession>
<dbReference type="Gene3D" id="3.40.1260.10">
    <property type="entry name" value="DsrEFH-like"/>
    <property type="match status" value="1"/>
</dbReference>
<dbReference type="Proteomes" id="UP000503162">
    <property type="component" value="Chromosome"/>
</dbReference>
<keyword evidence="3" id="KW-1185">Reference proteome</keyword>